<sequence length="451" mass="46915">MSVDLHHTARPGASTESTSRLTRVTLGSLAAGAAAALLLSVVVFPGATEAVITGSLLVGFAIGWAMLALVSSRRTTQPQSWAKVPAIAMAATGIALQAISPADAALTALNWIWPLPLLALVVWIAVQVRRSMPGFGRWLLAPVLLVLAFASVGATVENVSSLGDSSPRPAPGDTYTVGDHRLHIDCRGHGTPIVVLFNGLGEISASWARITEKVADTTRVCAYDRAGEGWSDDVSEPQDGVAAAEDLHALLAAAGEQGPFVLAGHSIGGPYAMTYAELYPDDVAGAVMLDSSSPFQLTAVPSYPMQYALMRRGLALMPTLARIGLGPVISAGSHLPTDQADVVDAMNATPRAMRVARDELSVIPVVFEQAQSLTSLGDRPLVVLTSSEQAGTEGWTPAQDRIAALSTDSQHRVVESTHAGMVDDPHGSAESARAISSVVMAVRTGTPLTAS</sequence>
<dbReference type="InterPro" id="IPR000073">
    <property type="entry name" value="AB_hydrolase_1"/>
</dbReference>
<name>A0A930VLN4_9ACTN</name>
<keyword evidence="1" id="KW-0812">Transmembrane</keyword>
<dbReference type="PANTHER" id="PTHR43798">
    <property type="entry name" value="MONOACYLGLYCEROL LIPASE"/>
    <property type="match status" value="1"/>
</dbReference>
<dbReference type="Pfam" id="PF00561">
    <property type="entry name" value="Abhydrolase_1"/>
    <property type="match status" value="1"/>
</dbReference>
<dbReference type="SUPFAM" id="SSF53474">
    <property type="entry name" value="alpha/beta-Hydrolases"/>
    <property type="match status" value="1"/>
</dbReference>
<keyword evidence="4" id="KW-1185">Reference proteome</keyword>
<dbReference type="EMBL" id="JADKPO010000032">
    <property type="protein sequence ID" value="MBF4769789.1"/>
    <property type="molecule type" value="Genomic_DNA"/>
</dbReference>
<proteinExistence type="predicted"/>
<keyword evidence="1" id="KW-0472">Membrane</keyword>
<feature type="transmembrane region" description="Helical" evidence="1">
    <location>
        <begin position="105"/>
        <end position="126"/>
    </location>
</feature>
<evidence type="ECO:0000256" key="1">
    <source>
        <dbReference type="SAM" id="Phobius"/>
    </source>
</evidence>
<gene>
    <name evidence="3" type="ORF">ISU10_18625</name>
</gene>
<protein>
    <submittedName>
        <fullName evidence="3">Alpha/beta fold hydrolase</fullName>
    </submittedName>
</protein>
<organism evidence="3 4">
    <name type="scientific">Nocardioides agariphilus</name>
    <dbReference type="NCBI Taxonomy" id="433664"/>
    <lineage>
        <taxon>Bacteria</taxon>
        <taxon>Bacillati</taxon>
        <taxon>Actinomycetota</taxon>
        <taxon>Actinomycetes</taxon>
        <taxon>Propionibacteriales</taxon>
        <taxon>Nocardioidaceae</taxon>
        <taxon>Nocardioides</taxon>
    </lineage>
</organism>
<dbReference type="GO" id="GO:0016020">
    <property type="term" value="C:membrane"/>
    <property type="evidence" value="ECO:0007669"/>
    <property type="project" value="TreeGrafter"/>
</dbReference>
<dbReference type="Gene3D" id="3.40.50.1820">
    <property type="entry name" value="alpha/beta hydrolase"/>
    <property type="match status" value="1"/>
</dbReference>
<comment type="caution">
    <text evidence="3">The sequence shown here is derived from an EMBL/GenBank/DDBJ whole genome shotgun (WGS) entry which is preliminary data.</text>
</comment>
<dbReference type="GO" id="GO:0016787">
    <property type="term" value="F:hydrolase activity"/>
    <property type="evidence" value="ECO:0007669"/>
    <property type="project" value="UniProtKB-KW"/>
</dbReference>
<accession>A0A930VLN4</accession>
<dbReference type="InterPro" id="IPR029058">
    <property type="entry name" value="AB_hydrolase_fold"/>
</dbReference>
<evidence type="ECO:0000259" key="2">
    <source>
        <dbReference type="Pfam" id="PF00561"/>
    </source>
</evidence>
<dbReference type="RefSeq" id="WP_194697936.1">
    <property type="nucleotide sequence ID" value="NZ_JADKPO010000032.1"/>
</dbReference>
<evidence type="ECO:0000313" key="4">
    <source>
        <dbReference type="Proteomes" id="UP000660668"/>
    </source>
</evidence>
<dbReference type="Proteomes" id="UP000660668">
    <property type="component" value="Unassembled WGS sequence"/>
</dbReference>
<feature type="domain" description="AB hydrolase-1" evidence="2">
    <location>
        <begin position="192"/>
        <end position="303"/>
    </location>
</feature>
<keyword evidence="1" id="KW-1133">Transmembrane helix</keyword>
<evidence type="ECO:0000313" key="3">
    <source>
        <dbReference type="EMBL" id="MBF4769789.1"/>
    </source>
</evidence>
<feature type="transmembrane region" description="Helical" evidence="1">
    <location>
        <begin position="138"/>
        <end position="156"/>
    </location>
</feature>
<dbReference type="AlphaFoldDB" id="A0A930VLN4"/>
<dbReference type="InterPro" id="IPR050266">
    <property type="entry name" value="AB_hydrolase_sf"/>
</dbReference>
<feature type="transmembrane region" description="Helical" evidence="1">
    <location>
        <begin position="81"/>
        <end position="99"/>
    </location>
</feature>
<keyword evidence="3" id="KW-0378">Hydrolase</keyword>
<reference evidence="3" key="1">
    <citation type="submission" date="2020-11" db="EMBL/GenBank/DDBJ databases">
        <title>Nocardioides cynanchi sp. nov., isolated from soil of rhizosphere of Cynanchum wilfordii.</title>
        <authorList>
            <person name="Lee J.-S."/>
            <person name="Suh M.K."/>
            <person name="Kim J.-S."/>
        </authorList>
    </citation>
    <scope>NUCLEOTIDE SEQUENCE</scope>
    <source>
        <strain evidence="3">KCTC 19276</strain>
    </source>
</reference>
<feature type="transmembrane region" description="Helical" evidence="1">
    <location>
        <begin position="50"/>
        <end position="69"/>
    </location>
</feature>
<feature type="transmembrane region" description="Helical" evidence="1">
    <location>
        <begin position="21"/>
        <end position="44"/>
    </location>
</feature>
<dbReference type="PANTHER" id="PTHR43798:SF33">
    <property type="entry name" value="HYDROLASE, PUTATIVE (AFU_ORTHOLOGUE AFUA_2G14860)-RELATED"/>
    <property type="match status" value="1"/>
</dbReference>